<proteinExistence type="predicted"/>
<evidence type="ECO:0000313" key="5">
    <source>
        <dbReference type="Proteomes" id="UP000198424"/>
    </source>
</evidence>
<dbReference type="Proteomes" id="UP000198424">
    <property type="component" value="Unassembled WGS sequence"/>
</dbReference>
<name>A0A086A2B0_FLAHY</name>
<keyword evidence="5" id="KW-1185">Reference proteome</keyword>
<evidence type="ECO:0000256" key="1">
    <source>
        <dbReference type="SAM" id="Phobius"/>
    </source>
</evidence>
<dbReference type="Proteomes" id="UP000028712">
    <property type="component" value="Unassembled WGS sequence"/>
</dbReference>
<keyword evidence="1" id="KW-0812">Transmembrane</keyword>
<evidence type="ECO:0000313" key="3">
    <source>
        <dbReference type="EMBL" id="OXA94537.1"/>
    </source>
</evidence>
<dbReference type="OrthoDB" id="1361963at2"/>
<sequence>MKYKKIIIWSLLLIMFYVLFVSSFLMNAWGYISDKNYHLPKESNLLIFNATTMQNPTSDIWVYGEDYNNYYYNGGLNAEDIISISKEDMKSCPNFNPLNISTWCGAEIPHK</sequence>
<dbReference type="eggNOG" id="ENOG5030ZEI">
    <property type="taxonomic scope" value="Bacteria"/>
</dbReference>
<feature type="transmembrane region" description="Helical" evidence="1">
    <location>
        <begin position="6"/>
        <end position="32"/>
    </location>
</feature>
<dbReference type="EMBL" id="MUGY01000009">
    <property type="protein sequence ID" value="OXA94537.1"/>
    <property type="molecule type" value="Genomic_DNA"/>
</dbReference>
<evidence type="ECO:0000313" key="2">
    <source>
        <dbReference type="EMBL" id="KFF10824.1"/>
    </source>
</evidence>
<protein>
    <submittedName>
        <fullName evidence="2">Uncharacterized protein</fullName>
    </submittedName>
</protein>
<keyword evidence="1" id="KW-0472">Membrane</keyword>
<dbReference type="AlphaFoldDB" id="A0A086A2B0"/>
<accession>A0A086A2B0</accession>
<dbReference type="EMBL" id="JPRM01000037">
    <property type="protein sequence ID" value="KFF10824.1"/>
    <property type="molecule type" value="Genomic_DNA"/>
</dbReference>
<dbReference type="STRING" id="991.IW20_20235"/>
<keyword evidence="1" id="KW-1133">Transmembrane helix</keyword>
<comment type="caution">
    <text evidence="2">The sequence shown here is derived from an EMBL/GenBank/DDBJ whole genome shotgun (WGS) entry which is preliminary data.</text>
</comment>
<organism evidence="2 4">
    <name type="scientific">Flavobacterium hydatis</name>
    <name type="common">Cytophaga aquatilis</name>
    <dbReference type="NCBI Taxonomy" id="991"/>
    <lineage>
        <taxon>Bacteria</taxon>
        <taxon>Pseudomonadati</taxon>
        <taxon>Bacteroidota</taxon>
        <taxon>Flavobacteriia</taxon>
        <taxon>Flavobacteriales</taxon>
        <taxon>Flavobacteriaceae</taxon>
        <taxon>Flavobacterium</taxon>
    </lineage>
</organism>
<reference evidence="3 5" key="2">
    <citation type="submission" date="2016-11" db="EMBL/GenBank/DDBJ databases">
        <title>Whole genomes of Flavobacteriaceae.</title>
        <authorList>
            <person name="Stine C."/>
            <person name="Li C."/>
            <person name="Tadesse D."/>
        </authorList>
    </citation>
    <scope>NUCLEOTIDE SEQUENCE [LARGE SCALE GENOMIC DNA]</scope>
    <source>
        <strain evidence="3 5">ATCC 29551</strain>
    </source>
</reference>
<dbReference type="RefSeq" id="WP_035626466.1">
    <property type="nucleotide sequence ID" value="NZ_JBEWQG010000005.1"/>
</dbReference>
<gene>
    <name evidence="3" type="ORF">B0A62_10095</name>
    <name evidence="2" type="ORF">IW20_20235</name>
</gene>
<reference evidence="2 4" key="1">
    <citation type="submission" date="2014-07" db="EMBL/GenBank/DDBJ databases">
        <title>Genome of Flavobacterium hydatis DSM 2063.</title>
        <authorList>
            <person name="Pipes S.E."/>
            <person name="Stropko S.J."/>
            <person name="Newman J.D."/>
        </authorList>
    </citation>
    <scope>NUCLEOTIDE SEQUENCE [LARGE SCALE GENOMIC DNA]</scope>
    <source>
        <strain evidence="2 4">DSM 2063</strain>
    </source>
</reference>
<evidence type="ECO:0000313" key="4">
    <source>
        <dbReference type="Proteomes" id="UP000028712"/>
    </source>
</evidence>